<dbReference type="InterPro" id="IPR036388">
    <property type="entry name" value="WH-like_DNA-bd_sf"/>
</dbReference>
<dbReference type="AlphaFoldDB" id="A0A9X5BD17"/>
<comment type="caution">
    <text evidence="2">The sequence shown here is derived from an EMBL/GenBank/DDBJ whole genome shotgun (WGS) entry which is preliminary data.</text>
</comment>
<name>A0A9X5BD17_9FIRM</name>
<feature type="domain" description="RNA polymerase sigma-70 region 3" evidence="1">
    <location>
        <begin position="195"/>
        <end position="237"/>
    </location>
</feature>
<dbReference type="GO" id="GO:0003700">
    <property type="term" value="F:DNA-binding transcription factor activity"/>
    <property type="evidence" value="ECO:0007669"/>
    <property type="project" value="InterPro"/>
</dbReference>
<dbReference type="Gene3D" id="1.10.10.10">
    <property type="entry name" value="Winged helix-like DNA-binding domain superfamily/Winged helix DNA-binding domain"/>
    <property type="match status" value="1"/>
</dbReference>
<dbReference type="SUPFAM" id="SSF88659">
    <property type="entry name" value="Sigma3 and sigma4 domains of RNA polymerase sigma factors"/>
    <property type="match status" value="1"/>
</dbReference>
<gene>
    <name evidence="2" type="ORF">D5281_02685</name>
</gene>
<dbReference type="SUPFAM" id="SSF88946">
    <property type="entry name" value="Sigma2 domain of RNA polymerase sigma factors"/>
    <property type="match status" value="1"/>
</dbReference>
<evidence type="ECO:0000259" key="1">
    <source>
        <dbReference type="Pfam" id="PF04539"/>
    </source>
</evidence>
<dbReference type="RefSeq" id="WP_160558603.1">
    <property type="nucleotide sequence ID" value="NZ_QZDT01000002.1"/>
</dbReference>
<dbReference type="Pfam" id="PF04539">
    <property type="entry name" value="Sigma70_r3"/>
    <property type="match status" value="1"/>
</dbReference>
<dbReference type="GO" id="GO:0006352">
    <property type="term" value="P:DNA-templated transcription initiation"/>
    <property type="evidence" value="ECO:0007669"/>
    <property type="project" value="InterPro"/>
</dbReference>
<organism evidence="2 3">
    <name type="scientific">Parablautia muri</name>
    <dbReference type="NCBI Taxonomy" id="2320879"/>
    <lineage>
        <taxon>Bacteria</taxon>
        <taxon>Bacillati</taxon>
        <taxon>Bacillota</taxon>
        <taxon>Clostridia</taxon>
        <taxon>Lachnospirales</taxon>
        <taxon>Lachnospiraceae</taxon>
        <taxon>Parablautia</taxon>
    </lineage>
</organism>
<dbReference type="EMBL" id="QZDT01000002">
    <property type="protein sequence ID" value="NBJ91521.1"/>
    <property type="molecule type" value="Genomic_DNA"/>
</dbReference>
<dbReference type="InterPro" id="IPR013324">
    <property type="entry name" value="RNA_pol_sigma_r3/r4-like"/>
</dbReference>
<dbReference type="InterPro" id="IPR007624">
    <property type="entry name" value="RNA_pol_sigma70_r3"/>
</dbReference>
<accession>A0A9X5BD17</accession>
<dbReference type="OrthoDB" id="1999886at2"/>
<dbReference type="Gene3D" id="1.20.120.1810">
    <property type="match status" value="1"/>
</dbReference>
<dbReference type="Proteomes" id="UP001154420">
    <property type="component" value="Unassembled WGS sequence"/>
</dbReference>
<dbReference type="InterPro" id="IPR013325">
    <property type="entry name" value="RNA_pol_sigma_r2"/>
</dbReference>
<evidence type="ECO:0000313" key="3">
    <source>
        <dbReference type="Proteomes" id="UP001154420"/>
    </source>
</evidence>
<evidence type="ECO:0000313" key="2">
    <source>
        <dbReference type="EMBL" id="NBJ91521.1"/>
    </source>
</evidence>
<reference evidence="2" key="1">
    <citation type="submission" date="2018-09" db="EMBL/GenBank/DDBJ databases">
        <title>Murine metabolic-syndrome-specific gut microbial biobank.</title>
        <authorList>
            <person name="Liu C."/>
        </authorList>
    </citation>
    <scope>NUCLEOTIDE SEQUENCE</scope>
    <source>
        <strain evidence="2">D42-62</strain>
    </source>
</reference>
<protein>
    <recommendedName>
        <fullName evidence="1">RNA polymerase sigma-70 region 3 domain-containing protein</fullName>
    </recommendedName>
</protein>
<sequence length="248" mass="27494">MGESQEILFARTLKEVRALAKAQENCISQQQVEEAFAELKLSKAQLALVYDYLKKHKIGVGEPVDLDEYLSEAEIDYLEEYKKELAVLEKVGDGEKEAVILAAMAGEKMAQNRLIHLYLPQVVEISRLYAGQGVFLEDLIGEGNVALSMGVTMLGCLEHAKEAEGMLVKMVMDAMESCIAENAQEQDKDKKVLAQVNKVAKKARELAKELHRKVTVEELAAETGMSEKAIRDAMRMSGFAIEDLEGTL</sequence>
<keyword evidence="3" id="KW-1185">Reference proteome</keyword>
<proteinExistence type="predicted"/>